<dbReference type="Pfam" id="PF03739">
    <property type="entry name" value="LptF_LptG"/>
    <property type="match status" value="1"/>
</dbReference>
<accession>A0A644W0X3</accession>
<dbReference type="PANTHER" id="PTHR33529:SF6">
    <property type="entry name" value="YJGP_YJGQ FAMILY PERMEASE"/>
    <property type="match status" value="1"/>
</dbReference>
<reference evidence="7" key="1">
    <citation type="submission" date="2019-08" db="EMBL/GenBank/DDBJ databases">
        <authorList>
            <person name="Kucharzyk K."/>
            <person name="Murdoch R.W."/>
            <person name="Higgins S."/>
            <person name="Loffler F."/>
        </authorList>
    </citation>
    <scope>NUCLEOTIDE SEQUENCE</scope>
</reference>
<dbReference type="InterPro" id="IPR005495">
    <property type="entry name" value="LptG/LptF_permease"/>
</dbReference>
<dbReference type="PANTHER" id="PTHR33529">
    <property type="entry name" value="SLR0882 PROTEIN-RELATED"/>
    <property type="match status" value="1"/>
</dbReference>
<comment type="caution">
    <text evidence="7">The sequence shown here is derived from an EMBL/GenBank/DDBJ whole genome shotgun (WGS) entry which is preliminary data.</text>
</comment>
<proteinExistence type="predicted"/>
<evidence type="ECO:0000256" key="3">
    <source>
        <dbReference type="ARBA" id="ARBA00022692"/>
    </source>
</evidence>
<dbReference type="EMBL" id="VSSQ01000552">
    <property type="protein sequence ID" value="MPL97369.1"/>
    <property type="molecule type" value="Genomic_DNA"/>
</dbReference>
<feature type="transmembrane region" description="Helical" evidence="6">
    <location>
        <begin position="56"/>
        <end position="81"/>
    </location>
</feature>
<feature type="transmembrane region" description="Helical" evidence="6">
    <location>
        <begin position="15"/>
        <end position="36"/>
    </location>
</feature>
<dbReference type="GO" id="GO:0043190">
    <property type="term" value="C:ATP-binding cassette (ABC) transporter complex"/>
    <property type="evidence" value="ECO:0007669"/>
    <property type="project" value="TreeGrafter"/>
</dbReference>
<keyword evidence="5 6" id="KW-0472">Membrane</keyword>
<dbReference type="GO" id="GO:0015920">
    <property type="term" value="P:lipopolysaccharide transport"/>
    <property type="evidence" value="ECO:0007669"/>
    <property type="project" value="TreeGrafter"/>
</dbReference>
<keyword evidence="4 6" id="KW-1133">Transmembrane helix</keyword>
<organism evidence="7">
    <name type="scientific">bioreactor metagenome</name>
    <dbReference type="NCBI Taxonomy" id="1076179"/>
    <lineage>
        <taxon>unclassified sequences</taxon>
        <taxon>metagenomes</taxon>
        <taxon>ecological metagenomes</taxon>
    </lineage>
</organism>
<comment type="subcellular location">
    <subcellularLocation>
        <location evidence="1">Cell membrane</location>
        <topology evidence="1">Multi-pass membrane protein</topology>
    </subcellularLocation>
</comment>
<gene>
    <name evidence="7" type="ORF">SDC9_43559</name>
</gene>
<feature type="transmembrane region" description="Helical" evidence="6">
    <location>
        <begin position="438"/>
        <end position="457"/>
    </location>
</feature>
<evidence type="ECO:0000256" key="2">
    <source>
        <dbReference type="ARBA" id="ARBA00022475"/>
    </source>
</evidence>
<dbReference type="AlphaFoldDB" id="A0A644W0X3"/>
<keyword evidence="3 6" id="KW-0812">Transmembrane</keyword>
<feature type="transmembrane region" description="Helical" evidence="6">
    <location>
        <begin position="102"/>
        <end position="120"/>
    </location>
</feature>
<name>A0A644W0X3_9ZZZZ</name>
<keyword evidence="2" id="KW-1003">Cell membrane</keyword>
<sequence length="494" mass="56572">MSVIKKIDSYILKRFFTLFVMTFLIVIFILLMQFLWKHFADLVGKGIGWDVLAEFFMYAIMTLVPLALPLALLLASLMTFGNLGENFELTAMKSAGISLFRIIRPLMITVGLIVVAAFFFSNNVLPKSQKNMYTLLFSIRHKSPELDVPVGEFYSGINGVNLYVRAKEKGLLKDLMIYDFSNGFDNAAVLLADSGKIQPTGDKKYLLLTLYNGESFENLRQQKLAGTRNIPYRRETFSLKEILYDFDSEFNRYDESLLQDQHISKNISELSHSIDSIKQIIEIRSASQVQEMLQYRYFMGYGGSQTSLDVKPDVDLTPYNPDSAFLKLEKDQMTMAVDNAVERSKSMLDHIQYNKLLLGEPQMYMNRHASEWHRKFALSFACLIFFFIGAPLGAIIRKGGFGFPVVISVLMFVVYYIIDLTGYKMAREGIWEAYQGMWLSAAVLFPIGVFLTYKAAVDATLFNPETYVKFFHTIKIKLYRFIRISVEDELGQSK</sequence>
<evidence type="ECO:0000256" key="5">
    <source>
        <dbReference type="ARBA" id="ARBA00023136"/>
    </source>
</evidence>
<protein>
    <recommendedName>
        <fullName evidence="8">Lipopolysaccharide export system permease protein LptF</fullName>
    </recommendedName>
</protein>
<feature type="transmembrane region" description="Helical" evidence="6">
    <location>
        <begin position="401"/>
        <end position="418"/>
    </location>
</feature>
<evidence type="ECO:0000256" key="4">
    <source>
        <dbReference type="ARBA" id="ARBA00022989"/>
    </source>
</evidence>
<evidence type="ECO:0000256" key="1">
    <source>
        <dbReference type="ARBA" id="ARBA00004651"/>
    </source>
</evidence>
<evidence type="ECO:0000313" key="7">
    <source>
        <dbReference type="EMBL" id="MPL97369.1"/>
    </source>
</evidence>
<evidence type="ECO:0000256" key="6">
    <source>
        <dbReference type="SAM" id="Phobius"/>
    </source>
</evidence>
<feature type="transmembrane region" description="Helical" evidence="6">
    <location>
        <begin position="376"/>
        <end position="394"/>
    </location>
</feature>
<evidence type="ECO:0008006" key="8">
    <source>
        <dbReference type="Google" id="ProtNLM"/>
    </source>
</evidence>